<evidence type="ECO:0000259" key="2">
    <source>
        <dbReference type="Pfam" id="PF15055"/>
    </source>
</evidence>
<feature type="domain" description="Distal membrane-arm assembly complex protein 1-like" evidence="2">
    <location>
        <begin position="30"/>
        <end position="76"/>
    </location>
</feature>
<comment type="caution">
    <text evidence="3">The sequence shown here is derived from an EMBL/GenBank/DDBJ whole genome shotgun (WGS) entry which is preliminary data.</text>
</comment>
<dbReference type="AlphaFoldDB" id="A0A7L4NM42"/>
<keyword evidence="1" id="KW-1133">Transmembrane helix</keyword>
<dbReference type="InterPro" id="IPR053117">
    <property type="entry name" value="DMAC_Protein"/>
</dbReference>
<dbReference type="OrthoDB" id="6340866at2759"/>
<evidence type="ECO:0000256" key="1">
    <source>
        <dbReference type="SAM" id="Phobius"/>
    </source>
</evidence>
<dbReference type="EMBL" id="VYZU01087218">
    <property type="protein sequence ID" value="NXY91006.1"/>
    <property type="molecule type" value="Genomic_DNA"/>
</dbReference>
<dbReference type="Pfam" id="PF15055">
    <property type="entry name" value="DMAC1_Dmo2"/>
    <property type="match status" value="1"/>
</dbReference>
<name>A0A7L4NM42_9AVES</name>
<proteinExistence type="predicted"/>
<evidence type="ECO:0000313" key="4">
    <source>
        <dbReference type="Proteomes" id="UP000586704"/>
    </source>
</evidence>
<dbReference type="Proteomes" id="UP000586704">
    <property type="component" value="Unassembled WGS sequence"/>
</dbReference>
<dbReference type="PANTHER" id="PTHR36469:SF1">
    <property type="entry name" value="DISTAL MEMBRANE-ARM ASSEMBLY COMPLEX PROTEIN 1"/>
    <property type="match status" value="1"/>
</dbReference>
<protein>
    <submittedName>
        <fullName evidence="3">DMAC1 protein</fullName>
    </submittedName>
</protein>
<sequence>STSAAAMTAAPGPVAAPVQAPEKPRPLFGGCWSCRILSGTGLLLAALWIYSGPRRIMKRGIAPNMAQIAQITFAISERRRGNGGGGAWEVMLMRGAGGLIVVATGGLMGGSAV</sequence>
<evidence type="ECO:0000313" key="3">
    <source>
        <dbReference type="EMBL" id="NXY91006.1"/>
    </source>
</evidence>
<feature type="transmembrane region" description="Helical" evidence="1">
    <location>
        <begin position="27"/>
        <end position="50"/>
    </location>
</feature>
<organism evidence="3 4">
    <name type="scientific">Ceyx cyanopectus</name>
    <name type="common">Indigo-banded kingfisher</name>
    <dbReference type="NCBI Taxonomy" id="390723"/>
    <lineage>
        <taxon>Eukaryota</taxon>
        <taxon>Metazoa</taxon>
        <taxon>Chordata</taxon>
        <taxon>Craniata</taxon>
        <taxon>Vertebrata</taxon>
        <taxon>Euteleostomi</taxon>
        <taxon>Archelosauria</taxon>
        <taxon>Archosauria</taxon>
        <taxon>Dinosauria</taxon>
        <taxon>Saurischia</taxon>
        <taxon>Theropoda</taxon>
        <taxon>Coelurosauria</taxon>
        <taxon>Aves</taxon>
        <taxon>Neognathae</taxon>
        <taxon>Neoaves</taxon>
        <taxon>Telluraves</taxon>
        <taxon>Coraciimorphae</taxon>
        <taxon>Coraciiformes</taxon>
        <taxon>Alcedinidae</taxon>
        <taxon>Ceyx</taxon>
    </lineage>
</organism>
<accession>A0A7L4NM42</accession>
<feature type="non-terminal residue" evidence="3">
    <location>
        <position position="1"/>
    </location>
</feature>
<dbReference type="InterPro" id="IPR028036">
    <property type="entry name" value="DMAC1-like_dom"/>
</dbReference>
<keyword evidence="1" id="KW-0472">Membrane</keyword>
<reference evidence="3 4" key="1">
    <citation type="submission" date="2020-02" db="EMBL/GenBank/DDBJ databases">
        <title>Bird 10,000 Genomes (B10K) Project - Family phase.</title>
        <authorList>
            <person name="Zhang G."/>
        </authorList>
    </citation>
    <scope>NUCLEOTIDE SEQUENCE [LARGE SCALE GENOMIC DNA]</scope>
    <source>
        <strain evidence="3">B10K-DU-013-51</strain>
        <tissue evidence="3">Mixed tissue sample</tissue>
    </source>
</reference>
<dbReference type="PANTHER" id="PTHR36469">
    <property type="entry name" value="DISTAL MEMBRANE-ARM ASSEMBLY COMPLEX PROTEIN 1"/>
    <property type="match status" value="1"/>
</dbReference>
<keyword evidence="1" id="KW-0812">Transmembrane</keyword>
<feature type="non-terminal residue" evidence="3">
    <location>
        <position position="113"/>
    </location>
</feature>
<keyword evidence="4" id="KW-1185">Reference proteome</keyword>
<gene>
    <name evidence="3" type="primary">Dmac1</name>
    <name evidence="3" type="ORF">CEYCYA_R12924</name>
</gene>